<protein>
    <submittedName>
        <fullName evidence="1">Uncharacterized protein</fullName>
    </submittedName>
</protein>
<sequence>VRSWDGAFALRSGSALLYFDEQGGDIYDVPEFPGVQLAIRIPLRLFDAEMVDP</sequence>
<proteinExistence type="predicted"/>
<reference evidence="1" key="1">
    <citation type="journal article" date="2014" name="Front. Microbiol.">
        <title>High frequency of phylogenetically diverse reductive dehalogenase-homologous genes in deep subseafloor sedimentary metagenomes.</title>
        <authorList>
            <person name="Kawai M."/>
            <person name="Futagami T."/>
            <person name="Toyoda A."/>
            <person name="Takaki Y."/>
            <person name="Nishi S."/>
            <person name="Hori S."/>
            <person name="Arai W."/>
            <person name="Tsubouchi T."/>
            <person name="Morono Y."/>
            <person name="Uchiyama I."/>
            <person name="Ito T."/>
            <person name="Fujiyama A."/>
            <person name="Inagaki F."/>
            <person name="Takami H."/>
        </authorList>
    </citation>
    <scope>NUCLEOTIDE SEQUENCE</scope>
    <source>
        <strain evidence="1">Expedition CK06-06</strain>
    </source>
</reference>
<gene>
    <name evidence="1" type="ORF">S01H1_19829</name>
</gene>
<dbReference type="EMBL" id="BARS01010763">
    <property type="protein sequence ID" value="GAF97103.1"/>
    <property type="molecule type" value="Genomic_DNA"/>
</dbReference>
<accession>X0TU61</accession>
<dbReference type="AlphaFoldDB" id="X0TU61"/>
<organism evidence="1">
    <name type="scientific">marine sediment metagenome</name>
    <dbReference type="NCBI Taxonomy" id="412755"/>
    <lineage>
        <taxon>unclassified sequences</taxon>
        <taxon>metagenomes</taxon>
        <taxon>ecological metagenomes</taxon>
    </lineage>
</organism>
<feature type="non-terminal residue" evidence="1">
    <location>
        <position position="1"/>
    </location>
</feature>
<name>X0TU61_9ZZZZ</name>
<comment type="caution">
    <text evidence="1">The sequence shown here is derived from an EMBL/GenBank/DDBJ whole genome shotgun (WGS) entry which is preliminary data.</text>
</comment>
<evidence type="ECO:0000313" key="1">
    <source>
        <dbReference type="EMBL" id="GAF97103.1"/>
    </source>
</evidence>